<dbReference type="Gene3D" id="3.30.565.10">
    <property type="entry name" value="Histidine kinase-like ATPase, C-terminal domain"/>
    <property type="match status" value="1"/>
</dbReference>
<dbReference type="SMART" id="SM00388">
    <property type="entry name" value="HisKA"/>
    <property type="match status" value="1"/>
</dbReference>
<dbReference type="RefSeq" id="WP_134482964.1">
    <property type="nucleotide sequence ID" value="NZ_LR216287.1"/>
</dbReference>
<dbReference type="EC" id="2.7.13.3" evidence="2"/>
<evidence type="ECO:0000256" key="2">
    <source>
        <dbReference type="ARBA" id="ARBA00012438"/>
    </source>
</evidence>
<dbReference type="SUPFAM" id="SSF47384">
    <property type="entry name" value="Homodimeric domain of signal transducing histidine kinase"/>
    <property type="match status" value="1"/>
</dbReference>
<dbReference type="InterPro" id="IPR036890">
    <property type="entry name" value="HATPase_C_sf"/>
</dbReference>
<accession>A0A484IAC5</accession>
<dbReference type="InterPro" id="IPR003594">
    <property type="entry name" value="HATPase_dom"/>
</dbReference>
<dbReference type="OrthoDB" id="342253at2157"/>
<dbReference type="Proteomes" id="UP000294299">
    <property type="component" value="Chromosome NFRAN"/>
</dbReference>
<dbReference type="GO" id="GO:0000155">
    <property type="term" value="F:phosphorelay sensor kinase activity"/>
    <property type="evidence" value="ECO:0007669"/>
    <property type="project" value="InterPro"/>
</dbReference>
<dbReference type="InterPro" id="IPR036097">
    <property type="entry name" value="HisK_dim/P_sf"/>
</dbReference>
<dbReference type="SMART" id="SM00387">
    <property type="entry name" value="HATPase_c"/>
    <property type="match status" value="1"/>
</dbReference>
<dbReference type="PANTHER" id="PTHR43711">
    <property type="entry name" value="TWO-COMPONENT HISTIDINE KINASE"/>
    <property type="match status" value="1"/>
</dbReference>
<dbReference type="InterPro" id="IPR005467">
    <property type="entry name" value="His_kinase_dom"/>
</dbReference>
<dbReference type="InterPro" id="IPR003661">
    <property type="entry name" value="HisK_dim/P_dom"/>
</dbReference>
<keyword evidence="4 8" id="KW-0808">Transferase</keyword>
<evidence type="ECO:0000256" key="5">
    <source>
        <dbReference type="ARBA" id="ARBA00022777"/>
    </source>
</evidence>
<evidence type="ECO:0000256" key="6">
    <source>
        <dbReference type="ARBA" id="ARBA00023012"/>
    </source>
</evidence>
<keyword evidence="3" id="KW-0597">Phosphoprotein</keyword>
<dbReference type="Pfam" id="PF00512">
    <property type="entry name" value="HisKA"/>
    <property type="match status" value="1"/>
</dbReference>
<evidence type="ECO:0000259" key="7">
    <source>
        <dbReference type="PROSITE" id="PS50109"/>
    </source>
</evidence>
<dbReference type="InterPro" id="IPR004358">
    <property type="entry name" value="Sig_transdc_His_kin-like_C"/>
</dbReference>
<dbReference type="Gene3D" id="1.10.287.130">
    <property type="match status" value="1"/>
</dbReference>
<dbReference type="PROSITE" id="PS50109">
    <property type="entry name" value="HIS_KIN"/>
    <property type="match status" value="1"/>
</dbReference>
<dbReference type="PANTHER" id="PTHR43711:SF31">
    <property type="entry name" value="HISTIDINE KINASE"/>
    <property type="match status" value="1"/>
</dbReference>
<evidence type="ECO:0000256" key="4">
    <source>
        <dbReference type="ARBA" id="ARBA00022679"/>
    </source>
</evidence>
<sequence>MFNIPTTSESNSKGAIPKIGKNCYLCGKLIESQAETYSDLSEEGIRRFHHKHCYKFFNRLLSVYGDDFSHLELDRVKWGLGYERGDLLELSLFDIKNSKYLKSEVVSDLTSFRRLFLTEFARADTSIDILFSNSLIFRKFGSLLDGAIKPLIESKFFKTEIRILLVKNKAGVGLLEKLHISEIPNIKVNYINDNKNNYFLALFDRSVTFLSEPRLRQDGDNNRKINYKRYLNIVSKKESMSWHAAAAFESLWKQSILESKIKHLSTKMREDVSPNTNYVRILAHELKNPIQPILGFSDMIQNNSRLDPDQKNELLKIISRNARKLDIMTNNILDYARMENKNFRLNHETFDLIKILQELVSDYSIQLNQKKLALNLRYFEKPLYIKADKVRIVEVLDNLIGNAVKFTERGQIDLTVEKLDNYVHMEIRDTGCGIDEKNLNKIFSRFFTTDKLGTGLGLYISKIIITKHGGSIRAMNNKDGVGSVFKIDLPL</sequence>
<evidence type="ECO:0000256" key="1">
    <source>
        <dbReference type="ARBA" id="ARBA00000085"/>
    </source>
</evidence>
<protein>
    <recommendedName>
        <fullName evidence="2">histidine kinase</fullName>
        <ecNumber evidence="2">2.7.13.3</ecNumber>
    </recommendedName>
</protein>
<reference evidence="8 9" key="1">
    <citation type="submission" date="2019-02" db="EMBL/GenBank/DDBJ databases">
        <authorList>
            <person name="Lehtovirta-Morley E L."/>
        </authorList>
    </citation>
    <scope>NUCLEOTIDE SEQUENCE [LARGE SCALE GENOMIC DNA]</scope>
    <source>
        <strain evidence="8">NFRAN1</strain>
    </source>
</reference>
<dbReference type="SUPFAM" id="SSF55874">
    <property type="entry name" value="ATPase domain of HSP90 chaperone/DNA topoisomerase II/histidine kinase"/>
    <property type="match status" value="1"/>
</dbReference>
<evidence type="ECO:0000256" key="3">
    <source>
        <dbReference type="ARBA" id="ARBA00022553"/>
    </source>
</evidence>
<keyword evidence="5" id="KW-0418">Kinase</keyword>
<proteinExistence type="predicted"/>
<feature type="domain" description="Histidine kinase" evidence="7">
    <location>
        <begin position="281"/>
        <end position="491"/>
    </location>
</feature>
<dbReference type="AlphaFoldDB" id="A0A484IAC5"/>
<dbReference type="PRINTS" id="PR00344">
    <property type="entry name" value="BCTRLSENSOR"/>
</dbReference>
<dbReference type="FunFam" id="3.30.565.10:FF:000006">
    <property type="entry name" value="Sensor histidine kinase WalK"/>
    <property type="match status" value="1"/>
</dbReference>
<keyword evidence="6" id="KW-0902">Two-component regulatory system</keyword>
<dbReference type="KEGG" id="nfn:NFRAN_0653"/>
<dbReference type="GeneID" id="39420152"/>
<evidence type="ECO:0000313" key="9">
    <source>
        <dbReference type="Proteomes" id="UP000294299"/>
    </source>
</evidence>
<organism evidence="8 9">
    <name type="scientific">Candidatus Nitrosocosmicus franklandianus</name>
    <dbReference type="NCBI Taxonomy" id="1798806"/>
    <lineage>
        <taxon>Archaea</taxon>
        <taxon>Nitrososphaerota</taxon>
        <taxon>Nitrososphaeria</taxon>
        <taxon>Nitrososphaerales</taxon>
        <taxon>Nitrososphaeraceae</taxon>
        <taxon>Candidatus Nitrosocosmicus</taxon>
    </lineage>
</organism>
<gene>
    <name evidence="8" type="primary">phoR</name>
    <name evidence="8" type="ORF">NFRAN_0653</name>
</gene>
<dbReference type="Pfam" id="PF02518">
    <property type="entry name" value="HATPase_c"/>
    <property type="match status" value="1"/>
</dbReference>
<comment type="catalytic activity">
    <reaction evidence="1">
        <text>ATP + protein L-histidine = ADP + protein N-phospho-L-histidine.</text>
        <dbReference type="EC" id="2.7.13.3"/>
    </reaction>
</comment>
<evidence type="ECO:0000313" key="8">
    <source>
        <dbReference type="EMBL" id="VFJ12975.1"/>
    </source>
</evidence>
<dbReference type="CDD" id="cd00082">
    <property type="entry name" value="HisKA"/>
    <property type="match status" value="1"/>
</dbReference>
<dbReference type="EMBL" id="LR216287">
    <property type="protein sequence ID" value="VFJ12975.1"/>
    <property type="molecule type" value="Genomic_DNA"/>
</dbReference>
<keyword evidence="9" id="KW-1185">Reference proteome</keyword>
<name>A0A484IAC5_9ARCH</name>
<dbReference type="InterPro" id="IPR050736">
    <property type="entry name" value="Sensor_HK_Regulatory"/>
</dbReference>